<feature type="compositionally biased region" description="Low complexity" evidence="1">
    <location>
        <begin position="23"/>
        <end position="41"/>
    </location>
</feature>
<feature type="region of interest" description="Disordered" evidence="1">
    <location>
        <begin position="249"/>
        <end position="276"/>
    </location>
</feature>
<feature type="compositionally biased region" description="Basic and acidic residues" evidence="1">
    <location>
        <begin position="136"/>
        <end position="152"/>
    </location>
</feature>
<evidence type="ECO:0000256" key="1">
    <source>
        <dbReference type="SAM" id="MobiDB-lite"/>
    </source>
</evidence>
<feature type="region of interest" description="Disordered" evidence="1">
    <location>
        <begin position="1"/>
        <end position="43"/>
    </location>
</feature>
<dbReference type="AlphaFoldDB" id="A0A8T0PTK9"/>
<protein>
    <submittedName>
        <fullName evidence="2">Uncharacterized protein</fullName>
    </submittedName>
</protein>
<feature type="compositionally biased region" description="Basic residues" evidence="1">
    <location>
        <begin position="13"/>
        <end position="22"/>
    </location>
</feature>
<evidence type="ECO:0000313" key="3">
    <source>
        <dbReference type="Proteomes" id="UP000823388"/>
    </source>
</evidence>
<proteinExistence type="predicted"/>
<accession>A0A8T0PTK9</accession>
<comment type="caution">
    <text evidence="2">The sequence shown here is derived from an EMBL/GenBank/DDBJ whole genome shotgun (WGS) entry which is preliminary data.</text>
</comment>
<sequence>MSTTHTAADLHRHFPNHHRPRSGRAAGAPGSSSSAPSSRPSDATVAVAGQILGRVHGSRLHCASNQEIEDTSLYGVGTLVSALLDWGHAPGRLGSAKGSREFGSRALEAKGFIPAGSLHEACYAAAAATAATSPARYREGEIKHRPGREKPPQGRRATSSRPAAQGRRVRAAGSQGRTRPWGARSPAVQGLARPAATQSARTGGDRLLRRGRRRVGLGKGGGRARPCGAQATRSAACRGEAGAVEAAAVGGPAGGGAREEERGGGGCARERRGWRL</sequence>
<reference evidence="2" key="1">
    <citation type="submission" date="2020-05" db="EMBL/GenBank/DDBJ databases">
        <title>WGS assembly of Panicum virgatum.</title>
        <authorList>
            <person name="Lovell J.T."/>
            <person name="Jenkins J."/>
            <person name="Shu S."/>
            <person name="Juenger T.E."/>
            <person name="Schmutz J."/>
        </authorList>
    </citation>
    <scope>NUCLEOTIDE SEQUENCE</scope>
    <source>
        <strain evidence="2">AP13</strain>
    </source>
</reference>
<evidence type="ECO:0000313" key="2">
    <source>
        <dbReference type="EMBL" id="KAG2564415.1"/>
    </source>
</evidence>
<feature type="compositionally biased region" description="Basic and acidic residues" evidence="1">
    <location>
        <begin position="257"/>
        <end position="276"/>
    </location>
</feature>
<keyword evidence="3" id="KW-1185">Reference proteome</keyword>
<dbReference type="Proteomes" id="UP000823388">
    <property type="component" value="Chromosome 7N"/>
</dbReference>
<feature type="region of interest" description="Disordered" evidence="1">
    <location>
        <begin position="133"/>
        <end position="230"/>
    </location>
</feature>
<gene>
    <name evidence="2" type="ORF">PVAP13_7NG009257</name>
</gene>
<organism evidence="2 3">
    <name type="scientific">Panicum virgatum</name>
    <name type="common">Blackwell switchgrass</name>
    <dbReference type="NCBI Taxonomy" id="38727"/>
    <lineage>
        <taxon>Eukaryota</taxon>
        <taxon>Viridiplantae</taxon>
        <taxon>Streptophyta</taxon>
        <taxon>Embryophyta</taxon>
        <taxon>Tracheophyta</taxon>
        <taxon>Spermatophyta</taxon>
        <taxon>Magnoliopsida</taxon>
        <taxon>Liliopsida</taxon>
        <taxon>Poales</taxon>
        <taxon>Poaceae</taxon>
        <taxon>PACMAD clade</taxon>
        <taxon>Panicoideae</taxon>
        <taxon>Panicodae</taxon>
        <taxon>Paniceae</taxon>
        <taxon>Panicinae</taxon>
        <taxon>Panicum</taxon>
        <taxon>Panicum sect. Hiantes</taxon>
    </lineage>
</organism>
<dbReference type="EMBL" id="CM029050">
    <property type="protein sequence ID" value="KAG2564415.1"/>
    <property type="molecule type" value="Genomic_DNA"/>
</dbReference>
<name>A0A8T0PTK9_PANVG</name>